<dbReference type="Gene3D" id="2.10.70.10">
    <property type="entry name" value="Complement Module, domain 1"/>
    <property type="match status" value="1"/>
</dbReference>
<dbReference type="InterPro" id="IPR035976">
    <property type="entry name" value="Sushi/SCR/CCP_sf"/>
</dbReference>
<keyword evidence="2 9" id="KW-0732">Signal</keyword>
<dbReference type="Proteomes" id="UP000765507">
    <property type="component" value="Unassembled WGS sequence"/>
</dbReference>
<evidence type="ECO:0000313" key="11">
    <source>
        <dbReference type="EMBL" id="KAG6935353.1"/>
    </source>
</evidence>
<keyword evidence="8" id="KW-1133">Transmembrane helix</keyword>
<name>A0A8T1T3F3_CHESE</name>
<comment type="caution">
    <text evidence="6">Lacks conserved residue(s) required for the propagation of feature annotation.</text>
</comment>
<evidence type="ECO:0000313" key="12">
    <source>
        <dbReference type="Proteomes" id="UP000765507"/>
    </source>
</evidence>
<gene>
    <name evidence="11" type="ORF">G0U57_014862</name>
</gene>
<feature type="non-terminal residue" evidence="11">
    <location>
        <position position="162"/>
    </location>
</feature>
<evidence type="ECO:0000256" key="7">
    <source>
        <dbReference type="SAM" id="MobiDB-lite"/>
    </source>
</evidence>
<dbReference type="InterPro" id="IPR050350">
    <property type="entry name" value="Compl-Cell_Adhes-Reg"/>
</dbReference>
<dbReference type="Pfam" id="PF00084">
    <property type="entry name" value="Sushi"/>
    <property type="match status" value="1"/>
</dbReference>
<dbReference type="InterPro" id="IPR000436">
    <property type="entry name" value="Sushi_SCR_CCP_dom"/>
</dbReference>
<keyword evidence="1 6" id="KW-0768">Sushi</keyword>
<keyword evidence="5" id="KW-0325">Glycoprotein</keyword>
<dbReference type="EMBL" id="JAHGAV010000044">
    <property type="protein sequence ID" value="KAG6935353.1"/>
    <property type="molecule type" value="Genomic_DNA"/>
</dbReference>
<evidence type="ECO:0000256" key="6">
    <source>
        <dbReference type="PROSITE-ProRule" id="PRU00302"/>
    </source>
</evidence>
<evidence type="ECO:0000256" key="5">
    <source>
        <dbReference type="ARBA" id="ARBA00023180"/>
    </source>
</evidence>
<evidence type="ECO:0000256" key="8">
    <source>
        <dbReference type="SAM" id="Phobius"/>
    </source>
</evidence>
<feature type="chain" id="PRO_5035890646" evidence="9">
    <location>
        <begin position="49"/>
        <end position="162"/>
    </location>
</feature>
<evidence type="ECO:0000256" key="4">
    <source>
        <dbReference type="ARBA" id="ARBA00023157"/>
    </source>
</evidence>
<dbReference type="OrthoDB" id="6480633at2759"/>
<dbReference type="SMART" id="SM00032">
    <property type="entry name" value="CCP"/>
    <property type="match status" value="1"/>
</dbReference>
<keyword evidence="12" id="KW-1185">Reference proteome</keyword>
<comment type="caution">
    <text evidence="11">The sequence shown here is derived from an EMBL/GenBank/DDBJ whole genome shotgun (WGS) entry which is preliminary data.</text>
</comment>
<dbReference type="PANTHER" id="PTHR19325">
    <property type="entry name" value="COMPLEMENT COMPONENT-RELATED SUSHI DOMAIN-CONTAINING"/>
    <property type="match status" value="1"/>
</dbReference>
<feature type="region of interest" description="Disordered" evidence="7">
    <location>
        <begin position="1"/>
        <end position="24"/>
    </location>
</feature>
<feature type="compositionally biased region" description="Basic and acidic residues" evidence="7">
    <location>
        <begin position="1"/>
        <end position="11"/>
    </location>
</feature>
<evidence type="ECO:0000256" key="2">
    <source>
        <dbReference type="ARBA" id="ARBA00022729"/>
    </source>
</evidence>
<keyword evidence="8" id="KW-0472">Membrane</keyword>
<dbReference type="PANTHER" id="PTHR19325:SF570">
    <property type="entry name" value="COMPLEMENT COMPONENT 4 BINDING PROTEIN, MEMBRANE"/>
    <property type="match status" value="1"/>
</dbReference>
<dbReference type="CDD" id="cd00033">
    <property type="entry name" value="CCP"/>
    <property type="match status" value="1"/>
</dbReference>
<keyword evidence="8" id="KW-0812">Transmembrane</keyword>
<reference evidence="11 12" key="1">
    <citation type="journal article" date="2020" name="G3 (Bethesda)">
        <title>Draft Genome of the Common Snapping Turtle, Chelydra serpentina, a Model for Phenotypic Plasticity in Reptiles.</title>
        <authorList>
            <person name="Das D."/>
            <person name="Singh S.K."/>
            <person name="Bierstedt J."/>
            <person name="Erickson A."/>
            <person name="Galli G.L.J."/>
            <person name="Crossley D.A. 2nd"/>
            <person name="Rhen T."/>
        </authorList>
    </citation>
    <scope>NUCLEOTIDE SEQUENCE [LARGE SCALE GENOMIC DNA]</scope>
    <source>
        <strain evidence="11">KW</strain>
    </source>
</reference>
<dbReference type="PROSITE" id="PS50923">
    <property type="entry name" value="SUSHI"/>
    <property type="match status" value="1"/>
</dbReference>
<evidence type="ECO:0000256" key="1">
    <source>
        <dbReference type="ARBA" id="ARBA00022659"/>
    </source>
</evidence>
<feature type="disulfide bond" evidence="6">
    <location>
        <begin position="51"/>
        <end position="94"/>
    </location>
</feature>
<feature type="transmembrane region" description="Helical" evidence="8">
    <location>
        <begin position="122"/>
        <end position="140"/>
    </location>
</feature>
<sequence length="162" mass="17018">GWQSRSERSRPGDSAAGPAGMVSAPRCRPGAPRLLTLLLLLPLPGARAITCSPPPNITNGMHSGSKVEIFDYNSSVTYTCDHNFSLTGEASIHCTTKDNIHGVWNGSAPECKGPGIDGRTSMVGIIIIGPCICVVVLTITKKGKDRSLAEDAGVQMAFLLKS</sequence>
<accession>A0A8T1T3F3</accession>
<protein>
    <submittedName>
        <fullName evidence="11">Complement component 4 binding protein alpha</fullName>
    </submittedName>
</protein>
<keyword evidence="4 6" id="KW-1015">Disulfide bond</keyword>
<feature type="signal peptide" evidence="9">
    <location>
        <begin position="1"/>
        <end position="48"/>
    </location>
</feature>
<feature type="domain" description="Sushi" evidence="10">
    <location>
        <begin position="49"/>
        <end position="113"/>
    </location>
</feature>
<dbReference type="FunFam" id="2.10.70.10:FF:000014">
    <property type="entry name" value="Membrane cofactor protein"/>
    <property type="match status" value="1"/>
</dbReference>
<evidence type="ECO:0000256" key="9">
    <source>
        <dbReference type="SAM" id="SignalP"/>
    </source>
</evidence>
<organism evidence="11 12">
    <name type="scientific">Chelydra serpentina</name>
    <name type="common">Snapping turtle</name>
    <name type="synonym">Testudo serpentina</name>
    <dbReference type="NCBI Taxonomy" id="8475"/>
    <lineage>
        <taxon>Eukaryota</taxon>
        <taxon>Metazoa</taxon>
        <taxon>Chordata</taxon>
        <taxon>Craniata</taxon>
        <taxon>Vertebrata</taxon>
        <taxon>Euteleostomi</taxon>
        <taxon>Archelosauria</taxon>
        <taxon>Testudinata</taxon>
        <taxon>Testudines</taxon>
        <taxon>Cryptodira</taxon>
        <taxon>Durocryptodira</taxon>
        <taxon>Americhelydia</taxon>
        <taxon>Chelydroidea</taxon>
        <taxon>Chelydridae</taxon>
        <taxon>Chelydra</taxon>
    </lineage>
</organism>
<dbReference type="SUPFAM" id="SSF57535">
    <property type="entry name" value="Complement control module/SCR domain"/>
    <property type="match status" value="1"/>
</dbReference>
<evidence type="ECO:0000259" key="10">
    <source>
        <dbReference type="PROSITE" id="PS50923"/>
    </source>
</evidence>
<keyword evidence="3" id="KW-0677">Repeat</keyword>
<dbReference type="AlphaFoldDB" id="A0A8T1T3F3"/>
<evidence type="ECO:0000256" key="3">
    <source>
        <dbReference type="ARBA" id="ARBA00022737"/>
    </source>
</evidence>
<proteinExistence type="predicted"/>